<evidence type="ECO:0000256" key="1">
    <source>
        <dbReference type="SAM" id="SignalP"/>
    </source>
</evidence>
<dbReference type="Proteomes" id="UP000260835">
    <property type="component" value="Unassembled WGS sequence"/>
</dbReference>
<dbReference type="AlphaFoldDB" id="A0A3E4QLB2"/>
<reference evidence="2 3" key="1">
    <citation type="submission" date="2018-08" db="EMBL/GenBank/DDBJ databases">
        <title>A genome reference for cultivated species of the human gut microbiota.</title>
        <authorList>
            <person name="Zou Y."/>
            <person name="Xue W."/>
            <person name="Luo G."/>
        </authorList>
    </citation>
    <scope>NUCLEOTIDE SEQUENCE [LARGE SCALE GENOMIC DNA]</scope>
    <source>
        <strain evidence="2 3">TF09-12</strain>
    </source>
</reference>
<protein>
    <submittedName>
        <fullName evidence="2">Uncharacterized protein</fullName>
    </submittedName>
</protein>
<name>A0A3E4QLB2_9BACT</name>
<accession>A0A3E4QLB2</accession>
<sequence>MQNMKKIILSLLAMGLFVASPLTATSNNSNGMVVSTPKKEAKITPKALTQKLAKELKLNKQQKAKILKLNTEYAEVIACPHGNGIIKPMCKHEMEGCKGSCDKQQGECKKQCGNDCKKEGGSNCTKNQEGCKGKCGNSCKCSCDKQQGECKKQCGNDCKKEGGCKKECGDKCKMNQEGCKKECGNSCKNEQNGCDKSCEKNCNEQKEGCKKNSCEDSPRTYREKMIPNKLVYYSNSKPVDAKDKHIMDMRAKRNSYISRLQTILTKEQFAKYLKL</sequence>
<gene>
    <name evidence="2" type="ORF">DXC89_04475</name>
</gene>
<feature type="signal peptide" evidence="1">
    <location>
        <begin position="1"/>
        <end position="24"/>
    </location>
</feature>
<comment type="caution">
    <text evidence="2">The sequence shown here is derived from an EMBL/GenBank/DDBJ whole genome shotgun (WGS) entry which is preliminary data.</text>
</comment>
<organism evidence="2 3">
    <name type="scientific">Prevotella disiens</name>
    <dbReference type="NCBI Taxonomy" id="28130"/>
    <lineage>
        <taxon>Bacteria</taxon>
        <taxon>Pseudomonadati</taxon>
        <taxon>Bacteroidota</taxon>
        <taxon>Bacteroidia</taxon>
        <taxon>Bacteroidales</taxon>
        <taxon>Prevotellaceae</taxon>
        <taxon>Prevotella</taxon>
    </lineage>
</organism>
<evidence type="ECO:0000313" key="3">
    <source>
        <dbReference type="Proteomes" id="UP000260835"/>
    </source>
</evidence>
<evidence type="ECO:0000313" key="2">
    <source>
        <dbReference type="EMBL" id="RGL02099.1"/>
    </source>
</evidence>
<keyword evidence="1" id="KW-0732">Signal</keyword>
<dbReference type="EMBL" id="QSRD01000024">
    <property type="protein sequence ID" value="RGL02099.1"/>
    <property type="molecule type" value="Genomic_DNA"/>
</dbReference>
<feature type="chain" id="PRO_5017610182" evidence="1">
    <location>
        <begin position="25"/>
        <end position="275"/>
    </location>
</feature>
<proteinExistence type="predicted"/>